<dbReference type="RefSeq" id="WP_379285901.1">
    <property type="nucleotide sequence ID" value="NZ_JBHTIU010000008.1"/>
</dbReference>
<comment type="caution">
    <text evidence="1">The sequence shown here is derived from an EMBL/GenBank/DDBJ whole genome shotgun (WGS) entry which is preliminary data.</text>
</comment>
<dbReference type="InterPro" id="IPR008183">
    <property type="entry name" value="Aldose_1/G6P_1-epimerase"/>
</dbReference>
<dbReference type="EMBL" id="JBHTIU010000008">
    <property type="protein sequence ID" value="MFD0868040.1"/>
    <property type="molecule type" value="Genomic_DNA"/>
</dbReference>
<dbReference type="SUPFAM" id="SSF74650">
    <property type="entry name" value="Galactose mutarotase-like"/>
    <property type="match status" value="1"/>
</dbReference>
<sequence>MIKQEQWHGTDLYILENEELSLSLCPSVGNNVIRIYDKAASRGVLRAPDSLDTLLGRPVHYGTPVLIPPNRIRGGYFKVGDQEYQLDKNEKNNTGNHIHGFAVGRPWQVTGYEENGDTISITSVFSTSDFPELMKQYPHELTIEMTYELKGSSLLQKVKVHNGSRKPAPFGYGLHTWFMLDNEPQKWKLRLPVTGAWELGPDTMPTGRILPLNEMEGLPDGITLEGVDLDNVFQIGHHQPLAVLSRDGYEIRYVPSEEFKQWVIYTMGTARNYICLEPYTWVTNAPNLDMDPGVTGFRTIAPGDSFTFNVLLEINRQ</sequence>
<accession>A0ABW3D809</accession>
<protein>
    <submittedName>
        <fullName evidence="1">Aldose 1-epimerase</fullName>
    </submittedName>
</protein>
<gene>
    <name evidence="1" type="ORF">ACFQ03_02680</name>
</gene>
<organism evidence="1 2">
    <name type="scientific">Paenibacillus residui</name>
    <dbReference type="NCBI Taxonomy" id="629724"/>
    <lineage>
        <taxon>Bacteria</taxon>
        <taxon>Bacillati</taxon>
        <taxon>Bacillota</taxon>
        <taxon>Bacilli</taxon>
        <taxon>Bacillales</taxon>
        <taxon>Paenibacillaceae</taxon>
        <taxon>Paenibacillus</taxon>
    </lineage>
</organism>
<dbReference type="Gene3D" id="2.70.98.10">
    <property type="match status" value="1"/>
</dbReference>
<keyword evidence="2" id="KW-1185">Reference proteome</keyword>
<dbReference type="CDD" id="cd01081">
    <property type="entry name" value="Aldose_epim"/>
    <property type="match status" value="1"/>
</dbReference>
<dbReference type="InterPro" id="IPR011013">
    <property type="entry name" value="Gal_mutarotase_sf_dom"/>
</dbReference>
<dbReference type="PANTHER" id="PTHR10091">
    <property type="entry name" value="ALDOSE-1-EPIMERASE"/>
    <property type="match status" value="1"/>
</dbReference>
<dbReference type="Proteomes" id="UP001597120">
    <property type="component" value="Unassembled WGS sequence"/>
</dbReference>
<reference evidence="2" key="1">
    <citation type="journal article" date="2019" name="Int. J. Syst. Evol. Microbiol.">
        <title>The Global Catalogue of Microorganisms (GCM) 10K type strain sequencing project: providing services to taxonomists for standard genome sequencing and annotation.</title>
        <authorList>
            <consortium name="The Broad Institute Genomics Platform"/>
            <consortium name="The Broad Institute Genome Sequencing Center for Infectious Disease"/>
            <person name="Wu L."/>
            <person name="Ma J."/>
        </authorList>
    </citation>
    <scope>NUCLEOTIDE SEQUENCE [LARGE SCALE GENOMIC DNA]</scope>
    <source>
        <strain evidence="2">CCUG 57263</strain>
    </source>
</reference>
<evidence type="ECO:0000313" key="1">
    <source>
        <dbReference type="EMBL" id="MFD0868040.1"/>
    </source>
</evidence>
<dbReference type="Pfam" id="PF01263">
    <property type="entry name" value="Aldose_epim"/>
    <property type="match status" value="1"/>
</dbReference>
<proteinExistence type="predicted"/>
<evidence type="ECO:0000313" key="2">
    <source>
        <dbReference type="Proteomes" id="UP001597120"/>
    </source>
</evidence>
<name>A0ABW3D809_9BACL</name>
<dbReference type="PANTHER" id="PTHR10091:SF0">
    <property type="entry name" value="GALACTOSE MUTAROTASE"/>
    <property type="match status" value="1"/>
</dbReference>
<dbReference type="InterPro" id="IPR014718">
    <property type="entry name" value="GH-type_carb-bd"/>
</dbReference>